<sequence>MVVRGSNLSNCAIGSQSGKRRFPWNTEAVGCHRGLKPCAWREPQPPSGGLLPQKFSMFSRHPFHTEKQGPNRTQNEFCDKYGTRSLHNYVLQR</sequence>
<protein>
    <submittedName>
        <fullName evidence="1">POTE ankyrin domain family member J</fullName>
    </submittedName>
</protein>
<keyword evidence="2" id="KW-1185">Reference proteome</keyword>
<proteinExistence type="predicted"/>
<comment type="caution">
    <text evidence="1">The sequence shown here is derived from an EMBL/GenBank/DDBJ whole genome shotgun (WGS) entry which is preliminary data.</text>
</comment>
<reference evidence="1" key="1">
    <citation type="submission" date="2021-07" db="EMBL/GenBank/DDBJ databases">
        <authorList>
            <person name="Catto M.A."/>
            <person name="Jacobson A."/>
            <person name="Kennedy G."/>
            <person name="Labadie P."/>
            <person name="Hunt B.G."/>
            <person name="Srinivasan R."/>
        </authorList>
    </citation>
    <scope>NUCLEOTIDE SEQUENCE</scope>
    <source>
        <strain evidence="1">PL_HMW_Pooled</strain>
        <tissue evidence="1">Head</tissue>
    </source>
</reference>
<dbReference type="EMBL" id="JAHWGI010001033">
    <property type="protein sequence ID" value="KAK3921104.1"/>
    <property type="molecule type" value="Genomic_DNA"/>
</dbReference>
<name>A0AAE1HH63_9NEOP</name>
<reference evidence="1" key="2">
    <citation type="journal article" date="2023" name="BMC Genomics">
        <title>Pest status, molecular evolution, and epigenetic factors derived from the genome assembly of Frankliniella fusca, a thysanopteran phytovirus vector.</title>
        <authorList>
            <person name="Catto M.A."/>
            <person name="Labadie P.E."/>
            <person name="Jacobson A.L."/>
            <person name="Kennedy G.G."/>
            <person name="Srinivasan R."/>
            <person name="Hunt B.G."/>
        </authorList>
    </citation>
    <scope>NUCLEOTIDE SEQUENCE</scope>
    <source>
        <strain evidence="1">PL_HMW_Pooled</strain>
    </source>
</reference>
<dbReference type="Proteomes" id="UP001219518">
    <property type="component" value="Unassembled WGS sequence"/>
</dbReference>
<dbReference type="AlphaFoldDB" id="A0AAE1HH63"/>
<accession>A0AAE1HH63</accession>
<evidence type="ECO:0000313" key="1">
    <source>
        <dbReference type="EMBL" id="KAK3921104.1"/>
    </source>
</evidence>
<evidence type="ECO:0000313" key="2">
    <source>
        <dbReference type="Proteomes" id="UP001219518"/>
    </source>
</evidence>
<organism evidence="1 2">
    <name type="scientific">Frankliniella fusca</name>
    <dbReference type="NCBI Taxonomy" id="407009"/>
    <lineage>
        <taxon>Eukaryota</taxon>
        <taxon>Metazoa</taxon>
        <taxon>Ecdysozoa</taxon>
        <taxon>Arthropoda</taxon>
        <taxon>Hexapoda</taxon>
        <taxon>Insecta</taxon>
        <taxon>Pterygota</taxon>
        <taxon>Neoptera</taxon>
        <taxon>Paraneoptera</taxon>
        <taxon>Thysanoptera</taxon>
        <taxon>Terebrantia</taxon>
        <taxon>Thripoidea</taxon>
        <taxon>Thripidae</taxon>
        <taxon>Frankliniella</taxon>
    </lineage>
</organism>
<gene>
    <name evidence="1" type="ORF">KUF71_010319</name>
</gene>